<keyword evidence="6" id="KW-0560">Oxidoreductase</keyword>
<dbReference type="EMBL" id="JACIBU010000001">
    <property type="protein sequence ID" value="MBB3674761.1"/>
    <property type="molecule type" value="Genomic_DNA"/>
</dbReference>
<dbReference type="InterPro" id="IPR006058">
    <property type="entry name" value="2Fe2S_fd_BS"/>
</dbReference>
<keyword evidence="7" id="KW-0408">Iron</keyword>
<dbReference type="Proteomes" id="UP000580718">
    <property type="component" value="Unassembled WGS sequence"/>
</dbReference>
<dbReference type="AlphaFoldDB" id="A0A839Y2D6"/>
<dbReference type="Gene3D" id="3.10.20.30">
    <property type="match status" value="1"/>
</dbReference>
<dbReference type="InterPro" id="IPR001041">
    <property type="entry name" value="2Fe-2S_ferredoxin-type"/>
</dbReference>
<dbReference type="InterPro" id="IPR008333">
    <property type="entry name" value="Cbr1-like_FAD-bd_dom"/>
</dbReference>
<feature type="domain" description="2Fe-2S ferredoxin-type" evidence="9">
    <location>
        <begin position="238"/>
        <end position="327"/>
    </location>
</feature>
<evidence type="ECO:0000256" key="2">
    <source>
        <dbReference type="ARBA" id="ARBA00022630"/>
    </source>
</evidence>
<name>A0A839Y2D6_9ACTN</name>
<dbReference type="GO" id="GO:0046872">
    <property type="term" value="F:metal ion binding"/>
    <property type="evidence" value="ECO:0007669"/>
    <property type="project" value="UniProtKB-KW"/>
</dbReference>
<protein>
    <submittedName>
        <fullName evidence="11">Ring-1,2-phenylacetyl-CoA epoxidase subunit PaaE</fullName>
    </submittedName>
</protein>
<reference evidence="11 12" key="1">
    <citation type="submission" date="2020-08" db="EMBL/GenBank/DDBJ databases">
        <title>Sequencing the genomes of 1000 actinobacteria strains.</title>
        <authorList>
            <person name="Klenk H.-P."/>
        </authorList>
    </citation>
    <scope>NUCLEOTIDE SEQUENCE [LARGE SCALE GENOMIC DNA]</scope>
    <source>
        <strain evidence="11 12">DSM 16678</strain>
    </source>
</reference>
<dbReference type="Gene3D" id="2.40.30.10">
    <property type="entry name" value="Translation factors"/>
    <property type="match status" value="1"/>
</dbReference>
<gene>
    <name evidence="11" type="ORF">FHX36_000496</name>
</gene>
<dbReference type="GO" id="GO:0016491">
    <property type="term" value="F:oxidoreductase activity"/>
    <property type="evidence" value="ECO:0007669"/>
    <property type="project" value="UniProtKB-KW"/>
</dbReference>
<dbReference type="Gene3D" id="3.40.50.80">
    <property type="entry name" value="Nucleotide-binding domain of ferredoxin-NADP reductase (FNR) module"/>
    <property type="match status" value="1"/>
</dbReference>
<evidence type="ECO:0000256" key="4">
    <source>
        <dbReference type="ARBA" id="ARBA00022723"/>
    </source>
</evidence>
<dbReference type="GO" id="GO:0050660">
    <property type="term" value="F:flavin adenine dinucleotide binding"/>
    <property type="evidence" value="ECO:0007669"/>
    <property type="project" value="TreeGrafter"/>
</dbReference>
<sequence>MDRLGPDAAAVTFEVAAAVRGRFAFRAGQWVAVRRRVGGAELRRSYSVCAPAGGPLRIGVRERPGGGRVSSWLVHRLAPGDLVEVGEPAGTFGAGAPGGDALFVAAGAGITPVLSVVATRLRDPRARIRLVQVDREPSSRLFGAEVDRLLDEHPGRFSRTQVWTRTPGAGRPSAKDWRRLLGADGPLSRLAGVWLCGPEGLVGELRPVLASLGVPHRRVHTELFDATPAEVAPLGGASTVRLLSGGAAVTSTVPRSRWLLDAARGLGLDVPFSCLGGMCGVCRARVVDGEVDMVTNHQLGAAEVAAGAVLTCRTRPLSRTVTVDFDA</sequence>
<dbReference type="InterPro" id="IPR001433">
    <property type="entry name" value="OxRdtase_FAD/NAD-bd"/>
</dbReference>
<dbReference type="SUPFAM" id="SSF54292">
    <property type="entry name" value="2Fe-2S ferredoxin-like"/>
    <property type="match status" value="1"/>
</dbReference>
<proteinExistence type="predicted"/>
<dbReference type="InterPro" id="IPR036010">
    <property type="entry name" value="2Fe-2S_ferredoxin-like_sf"/>
</dbReference>
<dbReference type="CDD" id="cd00207">
    <property type="entry name" value="fer2"/>
    <property type="match status" value="1"/>
</dbReference>
<accession>A0A839Y2D6</accession>
<keyword evidence="5" id="KW-0274">FAD</keyword>
<dbReference type="InterPro" id="IPR039261">
    <property type="entry name" value="FNR_nucleotide-bd"/>
</dbReference>
<comment type="cofactor">
    <cofactor evidence="1">
        <name>FAD</name>
        <dbReference type="ChEBI" id="CHEBI:57692"/>
    </cofactor>
</comment>
<dbReference type="Pfam" id="PF00175">
    <property type="entry name" value="NAD_binding_1"/>
    <property type="match status" value="1"/>
</dbReference>
<evidence type="ECO:0000313" key="11">
    <source>
        <dbReference type="EMBL" id="MBB3674761.1"/>
    </source>
</evidence>
<evidence type="ECO:0000256" key="3">
    <source>
        <dbReference type="ARBA" id="ARBA00022714"/>
    </source>
</evidence>
<dbReference type="PROSITE" id="PS51085">
    <property type="entry name" value="2FE2S_FER_2"/>
    <property type="match status" value="1"/>
</dbReference>
<dbReference type="PANTHER" id="PTHR47354">
    <property type="entry name" value="NADH OXIDOREDUCTASE HCR"/>
    <property type="match status" value="1"/>
</dbReference>
<organism evidence="11 12">
    <name type="scientific">Modestobacter versicolor</name>
    <dbReference type="NCBI Taxonomy" id="429133"/>
    <lineage>
        <taxon>Bacteria</taxon>
        <taxon>Bacillati</taxon>
        <taxon>Actinomycetota</taxon>
        <taxon>Actinomycetes</taxon>
        <taxon>Geodermatophilales</taxon>
        <taxon>Geodermatophilaceae</taxon>
        <taxon>Modestobacter</taxon>
    </lineage>
</organism>
<dbReference type="PANTHER" id="PTHR47354:SF8">
    <property type="entry name" value="1,2-PHENYLACETYL-COA EPOXIDASE, SUBUNIT E"/>
    <property type="match status" value="1"/>
</dbReference>
<dbReference type="RefSeq" id="WP_181428706.1">
    <property type="nucleotide sequence ID" value="NZ_JACIBU010000001.1"/>
</dbReference>
<keyword evidence="8" id="KW-0411">Iron-sulfur</keyword>
<dbReference type="PROSITE" id="PS51384">
    <property type="entry name" value="FAD_FR"/>
    <property type="match status" value="1"/>
</dbReference>
<keyword evidence="2" id="KW-0285">Flavoprotein</keyword>
<dbReference type="InterPro" id="IPR012675">
    <property type="entry name" value="Beta-grasp_dom_sf"/>
</dbReference>
<evidence type="ECO:0000256" key="1">
    <source>
        <dbReference type="ARBA" id="ARBA00001974"/>
    </source>
</evidence>
<keyword evidence="4" id="KW-0479">Metal-binding</keyword>
<dbReference type="InterPro" id="IPR050415">
    <property type="entry name" value="MRET"/>
</dbReference>
<dbReference type="SUPFAM" id="SSF52343">
    <property type="entry name" value="Ferredoxin reductase-like, C-terminal NADP-linked domain"/>
    <property type="match status" value="1"/>
</dbReference>
<evidence type="ECO:0000256" key="6">
    <source>
        <dbReference type="ARBA" id="ARBA00023002"/>
    </source>
</evidence>
<dbReference type="Pfam" id="PF00111">
    <property type="entry name" value="Fer2"/>
    <property type="match status" value="1"/>
</dbReference>
<dbReference type="InterPro" id="IPR017938">
    <property type="entry name" value="Riboflavin_synthase-like_b-brl"/>
</dbReference>
<keyword evidence="3" id="KW-0001">2Fe-2S</keyword>
<evidence type="ECO:0000259" key="10">
    <source>
        <dbReference type="PROSITE" id="PS51384"/>
    </source>
</evidence>
<dbReference type="PROSITE" id="PS00197">
    <property type="entry name" value="2FE2S_FER_1"/>
    <property type="match status" value="1"/>
</dbReference>
<feature type="domain" description="FAD-binding FR-type" evidence="10">
    <location>
        <begin position="1"/>
        <end position="95"/>
    </location>
</feature>
<dbReference type="PRINTS" id="PR00409">
    <property type="entry name" value="PHDIOXRDTASE"/>
</dbReference>
<evidence type="ECO:0000313" key="12">
    <source>
        <dbReference type="Proteomes" id="UP000580718"/>
    </source>
</evidence>
<dbReference type="InterPro" id="IPR017927">
    <property type="entry name" value="FAD-bd_FR_type"/>
</dbReference>
<dbReference type="Pfam" id="PF00970">
    <property type="entry name" value="FAD_binding_6"/>
    <property type="match status" value="1"/>
</dbReference>
<evidence type="ECO:0000259" key="9">
    <source>
        <dbReference type="PROSITE" id="PS51085"/>
    </source>
</evidence>
<comment type="caution">
    <text evidence="11">The sequence shown here is derived from an EMBL/GenBank/DDBJ whole genome shotgun (WGS) entry which is preliminary data.</text>
</comment>
<evidence type="ECO:0000256" key="5">
    <source>
        <dbReference type="ARBA" id="ARBA00022827"/>
    </source>
</evidence>
<dbReference type="SUPFAM" id="SSF63380">
    <property type="entry name" value="Riboflavin synthase domain-like"/>
    <property type="match status" value="1"/>
</dbReference>
<evidence type="ECO:0000256" key="8">
    <source>
        <dbReference type="ARBA" id="ARBA00023014"/>
    </source>
</evidence>
<dbReference type="GO" id="GO:0051537">
    <property type="term" value="F:2 iron, 2 sulfur cluster binding"/>
    <property type="evidence" value="ECO:0007669"/>
    <property type="project" value="UniProtKB-KW"/>
</dbReference>
<evidence type="ECO:0000256" key="7">
    <source>
        <dbReference type="ARBA" id="ARBA00023004"/>
    </source>
</evidence>